<proteinExistence type="predicted"/>
<name>A0AAV4LEK3_9BACL</name>
<dbReference type="PANTHER" id="PTHR43129">
    <property type="entry name" value="FOSMIDOMYCIN RESISTANCE PROTEIN"/>
    <property type="match status" value="1"/>
</dbReference>
<dbReference type="PANTHER" id="PTHR43129:SF1">
    <property type="entry name" value="FOSMIDOMYCIN RESISTANCE PROTEIN"/>
    <property type="match status" value="1"/>
</dbReference>
<evidence type="ECO:0000256" key="4">
    <source>
        <dbReference type="ARBA" id="ARBA00022989"/>
    </source>
</evidence>
<feature type="transmembrane region" description="Helical" evidence="6">
    <location>
        <begin position="311"/>
        <end position="334"/>
    </location>
</feature>
<keyword evidence="5 6" id="KW-0472">Membrane</keyword>
<dbReference type="AlphaFoldDB" id="A0AAV4LEK3"/>
<organism evidence="8 9">
    <name type="scientific">Collibacillus ludicampi</name>
    <dbReference type="NCBI Taxonomy" id="2771369"/>
    <lineage>
        <taxon>Bacteria</taxon>
        <taxon>Bacillati</taxon>
        <taxon>Bacillota</taxon>
        <taxon>Bacilli</taxon>
        <taxon>Bacillales</taxon>
        <taxon>Alicyclobacillaceae</taxon>
        <taxon>Collibacillus</taxon>
    </lineage>
</organism>
<dbReference type="GO" id="GO:0005886">
    <property type="term" value="C:plasma membrane"/>
    <property type="evidence" value="ECO:0007669"/>
    <property type="project" value="UniProtKB-SubCell"/>
</dbReference>
<dbReference type="Pfam" id="PF07690">
    <property type="entry name" value="MFS_1"/>
    <property type="match status" value="1"/>
</dbReference>
<evidence type="ECO:0000259" key="7">
    <source>
        <dbReference type="PROSITE" id="PS50850"/>
    </source>
</evidence>
<feature type="transmembrane region" description="Helical" evidence="6">
    <location>
        <begin position="288"/>
        <end position="305"/>
    </location>
</feature>
<feature type="domain" description="Major facilitator superfamily (MFS) profile" evidence="7">
    <location>
        <begin position="25"/>
        <end position="399"/>
    </location>
</feature>
<feature type="transmembrane region" description="Helical" evidence="6">
    <location>
        <begin position="180"/>
        <end position="201"/>
    </location>
</feature>
<keyword evidence="2" id="KW-0813">Transport</keyword>
<dbReference type="InterPro" id="IPR020846">
    <property type="entry name" value="MFS_dom"/>
</dbReference>
<feature type="transmembrane region" description="Helical" evidence="6">
    <location>
        <begin position="31"/>
        <end position="51"/>
    </location>
</feature>
<dbReference type="PROSITE" id="PS50850">
    <property type="entry name" value="MFS"/>
    <property type="match status" value="1"/>
</dbReference>
<keyword evidence="4 6" id="KW-1133">Transmembrane helix</keyword>
<evidence type="ECO:0000256" key="3">
    <source>
        <dbReference type="ARBA" id="ARBA00022692"/>
    </source>
</evidence>
<feature type="transmembrane region" description="Helical" evidence="6">
    <location>
        <begin position="373"/>
        <end position="394"/>
    </location>
</feature>
<evidence type="ECO:0000256" key="5">
    <source>
        <dbReference type="ARBA" id="ARBA00023136"/>
    </source>
</evidence>
<dbReference type="Proteomes" id="UP001057291">
    <property type="component" value="Unassembled WGS sequence"/>
</dbReference>
<gene>
    <name evidence="8" type="primary">yfnC</name>
    <name evidence="8" type="ORF">DNHGIG_17420</name>
</gene>
<sequence length="404" mass="43996">MIEEVFLISTQLEATNVHVGLNKGAVWSLSAAHLMNDLMTVGIVPALLPLYKESFHLSYTETGLIVLFSYFASSIMQPIFGYLTDRKPLVWLLPLGVFLSNLGLALTGVAPSFAWLLFFITLSGLGSGAFHPEASRGTHLAAGKAKGFAQAIFQVGGNAGQALGPLMLPLFLLHTGTQGLVWFTLMAIFAFFITWRLLPWYRSRIEQEQRKKRQIEGRNRTSAVILLVLVVILRSWCQIGVAGFLPFFYTHHQIPLSRAELYTFLFLGAGAVATFIGGTLSDRIGKKRLMVASMVLSIPFALIFPRVNGSLAAVTLLAFGFTVLSSFAVTVVYAQMLLPRNIGLASGLMIGFGVGAGGIGATFLGWMADQFGVPVIFNLIVILPVLASLISLWLPNDRELDLRT</sequence>
<dbReference type="GO" id="GO:0022857">
    <property type="term" value="F:transmembrane transporter activity"/>
    <property type="evidence" value="ECO:0007669"/>
    <property type="project" value="InterPro"/>
</dbReference>
<dbReference type="Gene3D" id="1.20.1250.20">
    <property type="entry name" value="MFS general substrate transporter like domains"/>
    <property type="match status" value="1"/>
</dbReference>
<dbReference type="InterPro" id="IPR011701">
    <property type="entry name" value="MFS"/>
</dbReference>
<feature type="transmembrane region" description="Helical" evidence="6">
    <location>
        <begin position="346"/>
        <end position="367"/>
    </location>
</feature>
<evidence type="ECO:0000313" key="9">
    <source>
        <dbReference type="Proteomes" id="UP001057291"/>
    </source>
</evidence>
<feature type="transmembrane region" description="Helical" evidence="6">
    <location>
        <begin position="222"/>
        <end position="249"/>
    </location>
</feature>
<comment type="caution">
    <text evidence="8">The sequence shown here is derived from an EMBL/GenBank/DDBJ whole genome shotgun (WGS) entry which is preliminary data.</text>
</comment>
<dbReference type="InterPro" id="IPR036259">
    <property type="entry name" value="MFS_trans_sf"/>
</dbReference>
<dbReference type="EMBL" id="BOQE01000001">
    <property type="protein sequence ID" value="GIM46193.1"/>
    <property type="molecule type" value="Genomic_DNA"/>
</dbReference>
<comment type="subcellular location">
    <subcellularLocation>
        <location evidence="1">Cell membrane</location>
        <topology evidence="1">Multi-pass membrane protein</topology>
    </subcellularLocation>
</comment>
<keyword evidence="9" id="KW-1185">Reference proteome</keyword>
<dbReference type="SUPFAM" id="SSF103473">
    <property type="entry name" value="MFS general substrate transporter"/>
    <property type="match status" value="1"/>
</dbReference>
<protein>
    <submittedName>
        <fullName evidence="8">MFS-type transporter YfnC</fullName>
    </submittedName>
</protein>
<evidence type="ECO:0000313" key="8">
    <source>
        <dbReference type="EMBL" id="GIM46193.1"/>
    </source>
</evidence>
<feature type="transmembrane region" description="Helical" evidence="6">
    <location>
        <begin position="261"/>
        <end position="281"/>
    </location>
</feature>
<keyword evidence="3 6" id="KW-0812">Transmembrane</keyword>
<evidence type="ECO:0000256" key="1">
    <source>
        <dbReference type="ARBA" id="ARBA00004651"/>
    </source>
</evidence>
<dbReference type="CDD" id="cd17478">
    <property type="entry name" value="MFS_FsR"/>
    <property type="match status" value="1"/>
</dbReference>
<evidence type="ECO:0000256" key="6">
    <source>
        <dbReference type="SAM" id="Phobius"/>
    </source>
</evidence>
<evidence type="ECO:0000256" key="2">
    <source>
        <dbReference type="ARBA" id="ARBA00022448"/>
    </source>
</evidence>
<reference evidence="8" key="1">
    <citation type="journal article" date="2023" name="Int. J. Syst. Evol. Microbiol.">
        <title>Collibacillus ludicampi gen. nov., sp. nov., a new soil bacterium of the family Alicyclobacillaceae.</title>
        <authorList>
            <person name="Jojima T."/>
            <person name="Ioku Y."/>
            <person name="Fukuta Y."/>
            <person name="Shirasaka N."/>
            <person name="Matsumura Y."/>
            <person name="Mori M."/>
        </authorList>
    </citation>
    <scope>NUCLEOTIDE SEQUENCE</scope>
    <source>
        <strain evidence="8">TP075</strain>
    </source>
</reference>
<accession>A0AAV4LEK3</accession>
<feature type="transmembrane region" description="Helical" evidence="6">
    <location>
        <begin position="63"/>
        <end position="83"/>
    </location>
</feature>